<evidence type="ECO:0000313" key="1">
    <source>
        <dbReference type="EMBL" id="VVV01613.1"/>
    </source>
</evidence>
<protein>
    <submittedName>
        <fullName evidence="1">Blue-light-activated protein</fullName>
    </submittedName>
</protein>
<evidence type="ECO:0000313" key="2">
    <source>
        <dbReference type="Proteomes" id="UP000356253"/>
    </source>
</evidence>
<keyword evidence="2" id="KW-1185">Reference proteome</keyword>
<sequence>MTYKKYTLGLLIRLVVLTLGLAAVAFGVSMNQMALLMVGAILSLVVFYKLYKFITRRFVAMDDFFESVKYNDFSRRFVSKGAPEDLARLHEGFNLINDKIREINSNKEAQYLYLQKILEMVDVGIISYHQKTGDVLWANEAIKKTLSIPSFKNIKFLKSRKPELFENIFEMSHLTGSSISIQVNGEKLKVLVSETVFYENEDSFKIILLQNIDETLNQNESEAWKKLLSVMTHEIMNSIAPISSLADTLQYQVGENLKNPEENALDILDLNEAIGSIKKRSEGLMKFAKTYRSLNKVTHINRSNVYVENLFASIERLMKPSLASKHIALNFDLSNSQLQVKIDSYLIEQVLINLIVNARDALQGKEGAEVLITAKSTTDGYTLIKVIDNGNGIPPEIQETIFVPFFTTKKNGSGIGLSLCKQIMMLHKGKIQIHSEEHKGTSISLLFL</sequence>
<proteinExistence type="predicted"/>
<name>A0AC61YCN0_9FLAO</name>
<gene>
    <name evidence="1" type="ORF">FVB9532_02905</name>
</gene>
<organism evidence="1 2">
    <name type="scientific">Mesonia oceanica</name>
    <dbReference type="NCBI Taxonomy" id="2687242"/>
    <lineage>
        <taxon>Bacteria</taxon>
        <taxon>Pseudomonadati</taxon>
        <taxon>Bacteroidota</taxon>
        <taxon>Flavobacteriia</taxon>
        <taxon>Flavobacteriales</taxon>
        <taxon>Flavobacteriaceae</taxon>
        <taxon>Mesonia</taxon>
    </lineage>
</organism>
<dbReference type="EMBL" id="CABVMM010000011">
    <property type="protein sequence ID" value="VVV01613.1"/>
    <property type="molecule type" value="Genomic_DNA"/>
</dbReference>
<dbReference type="Proteomes" id="UP000356253">
    <property type="component" value="Unassembled WGS sequence"/>
</dbReference>
<reference evidence="1" key="1">
    <citation type="submission" date="2019-09" db="EMBL/GenBank/DDBJ databases">
        <authorList>
            <person name="Rodrigo-Torres L."/>
            <person name="Arahal R. D."/>
            <person name="Lucena T."/>
        </authorList>
    </citation>
    <scope>NUCLEOTIDE SEQUENCE</scope>
    <source>
        <strain evidence="1">ISS653</strain>
    </source>
</reference>
<comment type="caution">
    <text evidence="1">The sequence shown here is derived from an EMBL/GenBank/DDBJ whole genome shotgun (WGS) entry which is preliminary data.</text>
</comment>
<accession>A0AC61YCN0</accession>